<dbReference type="GO" id="GO:0005543">
    <property type="term" value="F:phospholipid binding"/>
    <property type="evidence" value="ECO:0007669"/>
    <property type="project" value="TreeGrafter"/>
</dbReference>
<keyword evidence="1" id="KW-0732">Signal</keyword>
<feature type="chain" id="PRO_5042110815" description="PEBP-like protein" evidence="1">
    <location>
        <begin position="18"/>
        <end position="326"/>
    </location>
</feature>
<dbReference type="GO" id="GO:0046578">
    <property type="term" value="P:regulation of Ras protein signal transduction"/>
    <property type="evidence" value="ECO:0007669"/>
    <property type="project" value="TreeGrafter"/>
</dbReference>
<dbReference type="GO" id="GO:0030414">
    <property type="term" value="F:peptidase inhibitor activity"/>
    <property type="evidence" value="ECO:0007669"/>
    <property type="project" value="TreeGrafter"/>
</dbReference>
<sequence>MLFQVFLAAVLAVSVAAQNSTNVTVTAVAQAFTAAKLVPDVLPAFKPAALLNVVFLDNTTGVSVNVTPGINLTREPAQIRHLLAPGIVVNGSLATGAALVNNTPAISNFLRPTPPAGSDPHRYTLLLFIQPSNFTTAVSSFVNSSTPVNNFNISLFAQELGLGSPIAGNFFLTGPDANSTNGLSVNVTPGINLQITEQRKHRAFEAVLLQVAMVDPDVATAQICHLLAPGLVMNGSLTTGEVLANLTPAISEYLSPAPTAGSDPHRYTLRLYVRPLHSTAAVSRVVNPPYADSRLHRLAFRAGAWSGGPIAGNFFGFSTGPVCEFD</sequence>
<dbReference type="AlphaFoldDB" id="A0AAD7TVM1"/>
<accession>A0AAD7TVM1</accession>
<dbReference type="InterPro" id="IPR008914">
    <property type="entry name" value="PEBP"/>
</dbReference>
<dbReference type="InterPro" id="IPR036610">
    <property type="entry name" value="PEBP-like_sf"/>
</dbReference>
<protein>
    <recommendedName>
        <fullName evidence="4">PEBP-like protein</fullName>
    </recommendedName>
</protein>
<dbReference type="SUPFAM" id="SSF49777">
    <property type="entry name" value="PEBP-like"/>
    <property type="match status" value="2"/>
</dbReference>
<dbReference type="PANTHER" id="PTHR11362">
    <property type="entry name" value="PHOSPHATIDYLETHANOLAMINE-BINDING PROTEIN"/>
    <property type="match status" value="1"/>
</dbReference>
<dbReference type="Gene3D" id="3.90.280.10">
    <property type="entry name" value="PEBP-like"/>
    <property type="match status" value="2"/>
</dbReference>
<dbReference type="CDD" id="cd00866">
    <property type="entry name" value="PEBP_euk"/>
    <property type="match status" value="1"/>
</dbReference>
<dbReference type="GO" id="GO:0030162">
    <property type="term" value="P:regulation of proteolysis"/>
    <property type="evidence" value="ECO:0007669"/>
    <property type="project" value="TreeGrafter"/>
</dbReference>
<comment type="caution">
    <text evidence="2">The sequence shown here is derived from an EMBL/GenBank/DDBJ whole genome shotgun (WGS) entry which is preliminary data.</text>
</comment>
<name>A0AAD7TVM1_9APHY</name>
<dbReference type="EMBL" id="JAPEVG010000089">
    <property type="protein sequence ID" value="KAJ8486880.1"/>
    <property type="molecule type" value="Genomic_DNA"/>
</dbReference>
<dbReference type="Proteomes" id="UP001215151">
    <property type="component" value="Unassembled WGS sequence"/>
</dbReference>
<evidence type="ECO:0008006" key="4">
    <source>
        <dbReference type="Google" id="ProtNLM"/>
    </source>
</evidence>
<evidence type="ECO:0000256" key="1">
    <source>
        <dbReference type="SAM" id="SignalP"/>
    </source>
</evidence>
<gene>
    <name evidence="2" type="ORF">ONZ51_g4547</name>
</gene>
<reference evidence="2" key="1">
    <citation type="submission" date="2022-11" db="EMBL/GenBank/DDBJ databases">
        <title>Genome Sequence of Cubamyces cubensis.</title>
        <authorList>
            <person name="Buettner E."/>
        </authorList>
    </citation>
    <scope>NUCLEOTIDE SEQUENCE</scope>
    <source>
        <strain evidence="2">MPL-01</strain>
    </source>
</reference>
<proteinExistence type="predicted"/>
<evidence type="ECO:0000313" key="3">
    <source>
        <dbReference type="Proteomes" id="UP001215151"/>
    </source>
</evidence>
<dbReference type="InterPro" id="IPR035810">
    <property type="entry name" value="PEBP_euk"/>
</dbReference>
<organism evidence="2 3">
    <name type="scientific">Trametes cubensis</name>
    <dbReference type="NCBI Taxonomy" id="1111947"/>
    <lineage>
        <taxon>Eukaryota</taxon>
        <taxon>Fungi</taxon>
        <taxon>Dikarya</taxon>
        <taxon>Basidiomycota</taxon>
        <taxon>Agaricomycotina</taxon>
        <taxon>Agaricomycetes</taxon>
        <taxon>Polyporales</taxon>
        <taxon>Polyporaceae</taxon>
        <taxon>Trametes</taxon>
    </lineage>
</organism>
<keyword evidence="3" id="KW-1185">Reference proteome</keyword>
<feature type="signal peptide" evidence="1">
    <location>
        <begin position="1"/>
        <end position="17"/>
    </location>
</feature>
<dbReference type="PANTHER" id="PTHR11362:SF148">
    <property type="entry name" value="CARBOXYPEPTIDASE Y INHIBITOR"/>
    <property type="match status" value="1"/>
</dbReference>
<evidence type="ECO:0000313" key="2">
    <source>
        <dbReference type="EMBL" id="KAJ8486880.1"/>
    </source>
</evidence>
<dbReference type="Pfam" id="PF01161">
    <property type="entry name" value="PBP"/>
    <property type="match status" value="1"/>
</dbReference>